<dbReference type="GO" id="GO:0005774">
    <property type="term" value="C:vacuolar membrane"/>
    <property type="evidence" value="ECO:0007669"/>
    <property type="project" value="TreeGrafter"/>
</dbReference>
<comment type="subcellular location">
    <subcellularLocation>
        <location evidence="1">Endomembrane system</location>
        <topology evidence="1">Multi-pass membrane protein</topology>
    </subcellularLocation>
</comment>
<feature type="transmembrane region" description="Helical" evidence="8">
    <location>
        <begin position="152"/>
        <end position="170"/>
    </location>
</feature>
<dbReference type="GO" id="GO:0000324">
    <property type="term" value="C:fungal-type vacuole"/>
    <property type="evidence" value="ECO:0007669"/>
    <property type="project" value="TreeGrafter"/>
</dbReference>
<dbReference type="PANTHER" id="PTHR13131">
    <property type="entry name" value="CYSTINOSIN"/>
    <property type="match status" value="1"/>
</dbReference>
<feature type="transmembrane region" description="Helical" evidence="8">
    <location>
        <begin position="48"/>
        <end position="70"/>
    </location>
</feature>
<accession>A0A0F7SKV7</accession>
<feature type="region of interest" description="Disordered" evidence="7">
    <location>
        <begin position="259"/>
        <end position="278"/>
    </location>
</feature>
<name>A0A0F7SKV7_PHARH</name>
<feature type="transmembrane region" description="Helical" evidence="8">
    <location>
        <begin position="124"/>
        <end position="146"/>
    </location>
</feature>
<evidence type="ECO:0000256" key="2">
    <source>
        <dbReference type="ARBA" id="ARBA00022448"/>
    </source>
</evidence>
<feature type="transmembrane region" description="Helical" evidence="8">
    <location>
        <begin position="6"/>
        <end position="27"/>
    </location>
</feature>
<sequence length="278" mass="31001">MPDSSFLSFVSGALGWLYFTAWSASFYPQVILNYQRKSVAGFSPDFYIGNPVGHLSLAIFNTVLFFSQKARGQYAERHHGSIPTVEPSDVAFALHASTLAVFTLAQALYYPAPASQKLSIVNRITLPIIGVAMLVLAIVVGAGWTSLELLDWLYGFSYIKLYITVSKYVPQAYLNYRRRSTTGWSIGNVVLDVIGASLSMIQLVLDSYRYDDLVGGVFGNPAKLGLSFFTFAFDGLFLLQHYVLYVDPSEKDLMKRVNERDVESQTRPTEVDERTPLV</sequence>
<evidence type="ECO:0000256" key="6">
    <source>
        <dbReference type="ARBA" id="ARBA00023136"/>
    </source>
</evidence>
<dbReference type="SMART" id="SM00679">
    <property type="entry name" value="CTNS"/>
    <property type="match status" value="2"/>
</dbReference>
<dbReference type="AlphaFoldDB" id="A0A0F7SKV7"/>
<evidence type="ECO:0000256" key="3">
    <source>
        <dbReference type="ARBA" id="ARBA00022692"/>
    </source>
</evidence>
<evidence type="ECO:0000256" key="5">
    <source>
        <dbReference type="ARBA" id="ARBA00022989"/>
    </source>
</evidence>
<evidence type="ECO:0000256" key="4">
    <source>
        <dbReference type="ARBA" id="ARBA00022737"/>
    </source>
</evidence>
<dbReference type="EMBL" id="LN483142">
    <property type="protein sequence ID" value="CED82782.1"/>
    <property type="molecule type" value="Genomic_DNA"/>
</dbReference>
<keyword evidence="6 8" id="KW-0472">Membrane</keyword>
<keyword evidence="2" id="KW-0813">Transport</keyword>
<evidence type="ECO:0000256" key="7">
    <source>
        <dbReference type="SAM" id="MobiDB-lite"/>
    </source>
</evidence>
<keyword evidence="5 8" id="KW-1133">Transmembrane helix</keyword>
<dbReference type="InterPro" id="IPR006603">
    <property type="entry name" value="PQ-loop_rpt"/>
</dbReference>
<evidence type="ECO:0000256" key="8">
    <source>
        <dbReference type="SAM" id="Phobius"/>
    </source>
</evidence>
<feature type="transmembrane region" description="Helical" evidence="8">
    <location>
        <begin position="90"/>
        <end position="112"/>
    </location>
</feature>
<keyword evidence="4" id="KW-0677">Repeat</keyword>
<proteinExistence type="predicted"/>
<evidence type="ECO:0000256" key="1">
    <source>
        <dbReference type="ARBA" id="ARBA00004127"/>
    </source>
</evidence>
<keyword evidence="3 8" id="KW-0812">Transmembrane</keyword>
<protein>
    <submittedName>
        <fullName evidence="9">Cystine transporter Cystinosin</fullName>
    </submittedName>
</protein>
<dbReference type="Gene3D" id="1.20.1280.290">
    <property type="match status" value="1"/>
</dbReference>
<reference evidence="9" key="1">
    <citation type="submission" date="2014-08" db="EMBL/GenBank/DDBJ databases">
        <authorList>
            <person name="Sharma Rahul"/>
            <person name="Thines Marco"/>
        </authorList>
    </citation>
    <scope>NUCLEOTIDE SEQUENCE</scope>
</reference>
<evidence type="ECO:0000313" key="9">
    <source>
        <dbReference type="EMBL" id="CED82782.1"/>
    </source>
</evidence>
<organism evidence="9">
    <name type="scientific">Phaffia rhodozyma</name>
    <name type="common">Yeast</name>
    <name type="synonym">Xanthophyllomyces dendrorhous</name>
    <dbReference type="NCBI Taxonomy" id="264483"/>
    <lineage>
        <taxon>Eukaryota</taxon>
        <taxon>Fungi</taxon>
        <taxon>Dikarya</taxon>
        <taxon>Basidiomycota</taxon>
        <taxon>Agaricomycotina</taxon>
        <taxon>Tremellomycetes</taxon>
        <taxon>Cystofilobasidiales</taxon>
        <taxon>Mrakiaceae</taxon>
        <taxon>Phaffia</taxon>
    </lineage>
</organism>
<dbReference type="GO" id="GO:0015184">
    <property type="term" value="F:L-cystine transmembrane transporter activity"/>
    <property type="evidence" value="ECO:0007669"/>
    <property type="project" value="TreeGrafter"/>
</dbReference>
<dbReference type="PANTHER" id="PTHR13131:SF5">
    <property type="entry name" value="CYSTINOSIN"/>
    <property type="match status" value="1"/>
</dbReference>
<feature type="transmembrane region" description="Helical" evidence="8">
    <location>
        <begin position="182"/>
        <end position="205"/>
    </location>
</feature>
<feature type="transmembrane region" description="Helical" evidence="8">
    <location>
        <begin position="225"/>
        <end position="246"/>
    </location>
</feature>
<dbReference type="GO" id="GO:0012505">
    <property type="term" value="C:endomembrane system"/>
    <property type="evidence" value="ECO:0007669"/>
    <property type="project" value="UniProtKB-SubCell"/>
</dbReference>
<dbReference type="InterPro" id="IPR005282">
    <property type="entry name" value="LC_transporter"/>
</dbReference>
<dbReference type="Pfam" id="PF04193">
    <property type="entry name" value="PQ-loop"/>
    <property type="match status" value="2"/>
</dbReference>